<dbReference type="GeneID" id="105437584"/>
<dbReference type="OMA" id="IRITQCT"/>
<protein>
    <submittedName>
        <fullName evidence="3">Uncharacterized protein</fullName>
    </submittedName>
</protein>
<dbReference type="RefSeq" id="XP_030829766.1">
    <property type="nucleotide sequence ID" value="XM_030973906.1"/>
</dbReference>
<keyword evidence="4" id="KW-1185">Reference proteome</keyword>
<evidence type="ECO:0000313" key="3">
    <source>
        <dbReference type="EnsemblMetazoa" id="XP_030829766"/>
    </source>
</evidence>
<evidence type="ECO:0000256" key="2">
    <source>
        <dbReference type="SAM" id="SignalP"/>
    </source>
</evidence>
<dbReference type="OrthoDB" id="10517214at2759"/>
<sequence length="331" mass="37388">MSIGCVVILLATVISCAHMCSHCEPCFTCSNGNEPYLSNQQMTSLKQHEARIRRLTEHPELLHREENQQYIIQLTEKQLQSIYKTFCFYFVDTPLHLREKIGAFEIEDDQLLEGNTEALQGRSLPDGGSISHTAGAQSTFQHADSLSVERSSSKPLEETVTRSKDILPGRLGLNSGKQPLEDNTTDEIGKRASDQEFKQRKRRHENDEEADDPETEDGEGTYDDDERSDTEAFSEEAETMCSAKEVEYPVVLYINAAGSLVQLILSESYYQPLVNERCSREFHTVKRDDMTATCLTTYRLAQVYALNLATLQFGREIIRITQCTPVIIATS</sequence>
<reference evidence="4" key="1">
    <citation type="submission" date="2015-02" db="EMBL/GenBank/DDBJ databases">
        <title>Genome sequencing for Strongylocentrotus purpuratus.</title>
        <authorList>
            <person name="Murali S."/>
            <person name="Liu Y."/>
            <person name="Vee V."/>
            <person name="English A."/>
            <person name="Wang M."/>
            <person name="Skinner E."/>
            <person name="Han Y."/>
            <person name="Muzny D.M."/>
            <person name="Worley K.C."/>
            <person name="Gibbs R.A."/>
        </authorList>
    </citation>
    <scope>NUCLEOTIDE SEQUENCE</scope>
</reference>
<feature type="chain" id="PRO_5029579202" evidence="2">
    <location>
        <begin position="24"/>
        <end position="331"/>
    </location>
</feature>
<keyword evidence="2" id="KW-0732">Signal</keyword>
<dbReference type="Proteomes" id="UP000007110">
    <property type="component" value="Unassembled WGS sequence"/>
</dbReference>
<feature type="signal peptide" evidence="2">
    <location>
        <begin position="1"/>
        <end position="23"/>
    </location>
</feature>
<feature type="compositionally biased region" description="Polar residues" evidence="1">
    <location>
        <begin position="139"/>
        <end position="150"/>
    </location>
</feature>
<reference evidence="3" key="2">
    <citation type="submission" date="2021-01" db="UniProtKB">
        <authorList>
            <consortium name="EnsemblMetazoa"/>
        </authorList>
    </citation>
    <scope>IDENTIFICATION</scope>
</reference>
<feature type="compositionally biased region" description="Acidic residues" evidence="1">
    <location>
        <begin position="207"/>
        <end position="235"/>
    </location>
</feature>
<feature type="region of interest" description="Disordered" evidence="1">
    <location>
        <begin position="139"/>
        <end position="235"/>
    </location>
</feature>
<feature type="compositionally biased region" description="Basic and acidic residues" evidence="1">
    <location>
        <begin position="151"/>
        <end position="167"/>
    </location>
</feature>
<organism evidence="3 4">
    <name type="scientific">Strongylocentrotus purpuratus</name>
    <name type="common">Purple sea urchin</name>
    <dbReference type="NCBI Taxonomy" id="7668"/>
    <lineage>
        <taxon>Eukaryota</taxon>
        <taxon>Metazoa</taxon>
        <taxon>Echinodermata</taxon>
        <taxon>Eleutherozoa</taxon>
        <taxon>Echinozoa</taxon>
        <taxon>Echinoidea</taxon>
        <taxon>Euechinoidea</taxon>
        <taxon>Echinacea</taxon>
        <taxon>Camarodonta</taxon>
        <taxon>Echinidea</taxon>
        <taxon>Strongylocentrotidae</taxon>
        <taxon>Strongylocentrotus</taxon>
    </lineage>
</organism>
<evidence type="ECO:0000256" key="1">
    <source>
        <dbReference type="SAM" id="MobiDB-lite"/>
    </source>
</evidence>
<proteinExistence type="predicted"/>
<evidence type="ECO:0000313" key="4">
    <source>
        <dbReference type="Proteomes" id="UP000007110"/>
    </source>
</evidence>
<dbReference type="InParanoid" id="A0A7M7N1G6"/>
<accession>A0A7M7N1G6</accession>
<feature type="compositionally biased region" description="Basic and acidic residues" evidence="1">
    <location>
        <begin position="187"/>
        <end position="198"/>
    </location>
</feature>
<dbReference type="EnsemblMetazoa" id="XM_030973906">
    <property type="protein sequence ID" value="XP_030829766"/>
    <property type="gene ID" value="LOC105437584"/>
</dbReference>
<name>A0A7M7N1G6_STRPU</name>
<dbReference type="KEGG" id="spu:105437584"/>
<dbReference type="AlphaFoldDB" id="A0A7M7N1G6"/>